<keyword evidence="4" id="KW-1185">Reference proteome</keyword>
<dbReference type="OrthoDB" id="9781705at2"/>
<evidence type="ECO:0000313" key="3">
    <source>
        <dbReference type="EMBL" id="SEP78262.1"/>
    </source>
</evidence>
<gene>
    <name evidence="3" type="ORF">SAMN05216548_101478</name>
</gene>
<dbReference type="CDD" id="cd13616">
    <property type="entry name" value="PBP2_OsmF"/>
    <property type="match status" value="1"/>
</dbReference>
<organism evidence="3 4">
    <name type="scientific">Faunimonas pinastri</name>
    <dbReference type="NCBI Taxonomy" id="1855383"/>
    <lineage>
        <taxon>Bacteria</taxon>
        <taxon>Pseudomonadati</taxon>
        <taxon>Pseudomonadota</taxon>
        <taxon>Alphaproteobacteria</taxon>
        <taxon>Hyphomicrobiales</taxon>
        <taxon>Afifellaceae</taxon>
        <taxon>Faunimonas</taxon>
    </lineage>
</organism>
<feature type="chain" id="PRO_5011732256" evidence="1">
    <location>
        <begin position="29"/>
        <end position="309"/>
    </location>
</feature>
<dbReference type="Gene3D" id="3.40.190.120">
    <property type="entry name" value="Osmoprotection protein (prox), domain 2"/>
    <property type="match status" value="1"/>
</dbReference>
<name>A0A1H9AN74_9HYPH</name>
<sequence>MLKTYARAALIGLGLAAAVTVNGAPASAAPVVVSSKIDTEGSLLGNMIKLVLEKNGIQVTDRISLGATPIVRKAITAGEIDLYPEYTGNGAFFFNKQDSDVWRDAQKGYDEVKKLDYDANKIVWLTPSPANNTWAIAVRGEVASKNNLKTMSDLGKFVAGGGNIKLTASSEFVNSAAALPAFQKAYGFTFKPDQLQVLSGGDTAATIKAAAEQTGGSNAAMVYGTDGAIADVGLVVMDDDKHVQPVYAPTPIIREAVLKANPKIPDLLAPVFKALDLKTLQTLNSRISIGGEAAQDVAKSWLTEHGFLK</sequence>
<reference evidence="3 4" key="1">
    <citation type="submission" date="2016-10" db="EMBL/GenBank/DDBJ databases">
        <authorList>
            <person name="de Groot N.N."/>
        </authorList>
    </citation>
    <scope>NUCLEOTIDE SEQUENCE [LARGE SCALE GENOMIC DNA]</scope>
    <source>
        <strain evidence="3 4">A52C2</strain>
    </source>
</reference>
<keyword evidence="1" id="KW-0732">Signal</keyword>
<protein>
    <submittedName>
        <fullName evidence="3">Osmoprotectant transport system substrate-binding protein</fullName>
    </submittedName>
</protein>
<dbReference type="SUPFAM" id="SSF53850">
    <property type="entry name" value="Periplasmic binding protein-like II"/>
    <property type="match status" value="1"/>
</dbReference>
<feature type="signal peptide" evidence="1">
    <location>
        <begin position="1"/>
        <end position="28"/>
    </location>
</feature>
<dbReference type="AlphaFoldDB" id="A0A1H9AN74"/>
<accession>A0A1H9AN74</accession>
<dbReference type="GO" id="GO:0022857">
    <property type="term" value="F:transmembrane transporter activity"/>
    <property type="evidence" value="ECO:0007669"/>
    <property type="project" value="InterPro"/>
</dbReference>
<dbReference type="InterPro" id="IPR007210">
    <property type="entry name" value="ABC_Gly_betaine_transp_sub-bd"/>
</dbReference>
<dbReference type="Gene3D" id="3.40.190.10">
    <property type="entry name" value="Periplasmic binding protein-like II"/>
    <property type="match status" value="1"/>
</dbReference>
<evidence type="ECO:0000259" key="2">
    <source>
        <dbReference type="Pfam" id="PF04069"/>
    </source>
</evidence>
<proteinExistence type="predicted"/>
<dbReference type="Proteomes" id="UP000199647">
    <property type="component" value="Unassembled WGS sequence"/>
</dbReference>
<dbReference type="EMBL" id="FOFG01000001">
    <property type="protein sequence ID" value="SEP78262.1"/>
    <property type="molecule type" value="Genomic_DNA"/>
</dbReference>
<dbReference type="GO" id="GO:0043190">
    <property type="term" value="C:ATP-binding cassette (ABC) transporter complex"/>
    <property type="evidence" value="ECO:0007669"/>
    <property type="project" value="InterPro"/>
</dbReference>
<dbReference type="STRING" id="1855383.SAMN05216548_101478"/>
<dbReference type="RefSeq" id="WP_092494955.1">
    <property type="nucleotide sequence ID" value="NZ_FOFG01000001.1"/>
</dbReference>
<evidence type="ECO:0000256" key="1">
    <source>
        <dbReference type="SAM" id="SignalP"/>
    </source>
</evidence>
<feature type="domain" description="ABC-type glycine betaine transport system substrate-binding" evidence="2">
    <location>
        <begin position="30"/>
        <end position="304"/>
    </location>
</feature>
<dbReference type="Pfam" id="PF04069">
    <property type="entry name" value="OpuAC"/>
    <property type="match status" value="1"/>
</dbReference>
<evidence type="ECO:0000313" key="4">
    <source>
        <dbReference type="Proteomes" id="UP000199647"/>
    </source>
</evidence>